<dbReference type="NCBIfam" id="NF041155">
    <property type="entry name" value="encap_f1"/>
    <property type="match status" value="1"/>
</dbReference>
<evidence type="ECO:0000256" key="2">
    <source>
        <dbReference type="ARBA" id="ARBA00033743"/>
    </source>
</evidence>
<organism evidence="6 7">
    <name type="scientific">Catenulispora pinistramenti</name>
    <dbReference type="NCBI Taxonomy" id="2705254"/>
    <lineage>
        <taxon>Bacteria</taxon>
        <taxon>Bacillati</taxon>
        <taxon>Actinomycetota</taxon>
        <taxon>Actinomycetes</taxon>
        <taxon>Catenulisporales</taxon>
        <taxon>Catenulisporaceae</taxon>
        <taxon>Catenulispora</taxon>
    </lineage>
</organism>
<dbReference type="InterPro" id="IPR051429">
    <property type="entry name" value="Encapsulin_nc"/>
</dbReference>
<dbReference type="Pfam" id="PF04454">
    <property type="entry name" value="Linocin_M18"/>
    <property type="match status" value="1"/>
</dbReference>
<comment type="caution">
    <text evidence="6">The sequence shown here is derived from an EMBL/GenBank/DDBJ whole genome shotgun (WGS) entry which is preliminary data.</text>
</comment>
<name>A0ABS5L717_9ACTN</name>
<feature type="region of interest" description="Disordered" evidence="5">
    <location>
        <begin position="266"/>
        <end position="287"/>
    </location>
</feature>
<evidence type="ECO:0000256" key="4">
    <source>
        <dbReference type="ARBA" id="ARBA00050023"/>
    </source>
</evidence>
<dbReference type="PANTHER" id="PTHR37165:SF1">
    <property type="entry name" value="TYPE 1 ENCAPSULIN SHELL PROTEIN"/>
    <property type="match status" value="1"/>
</dbReference>
<protein>
    <recommendedName>
        <fullName evidence="4">Type 1 encapsulin shell protein</fullName>
    </recommendedName>
</protein>
<dbReference type="RefSeq" id="WP_212021334.1">
    <property type="nucleotide sequence ID" value="NZ_JAAFYZ010000324.1"/>
</dbReference>
<feature type="compositionally biased region" description="Gly residues" evidence="5">
    <location>
        <begin position="266"/>
        <end position="277"/>
    </location>
</feature>
<feature type="compositionally biased region" description="Basic and acidic residues" evidence="5">
    <location>
        <begin position="278"/>
        <end position="287"/>
    </location>
</feature>
<reference evidence="6 7" key="1">
    <citation type="submission" date="2020-02" db="EMBL/GenBank/DDBJ databases">
        <title>Acidophilic actinobacteria isolated from forest soil.</title>
        <authorList>
            <person name="Golinska P."/>
        </authorList>
    </citation>
    <scope>NUCLEOTIDE SEQUENCE [LARGE SCALE GENOMIC DNA]</scope>
    <source>
        <strain evidence="6 7">NL8</strain>
    </source>
</reference>
<dbReference type="EMBL" id="JAAFYZ010000324">
    <property type="protein sequence ID" value="MBS2554135.1"/>
    <property type="molecule type" value="Genomic_DNA"/>
</dbReference>
<comment type="subcellular location">
    <subcellularLocation>
        <location evidence="1">Encapsulin nanocompartment</location>
    </subcellularLocation>
</comment>
<accession>A0ABS5L717</accession>
<evidence type="ECO:0000256" key="5">
    <source>
        <dbReference type="SAM" id="MobiDB-lite"/>
    </source>
</evidence>
<dbReference type="Gene3D" id="3.30.2400.30">
    <property type="match status" value="1"/>
</dbReference>
<evidence type="ECO:0000313" key="6">
    <source>
        <dbReference type="EMBL" id="MBS2554135.1"/>
    </source>
</evidence>
<evidence type="ECO:0000256" key="3">
    <source>
        <dbReference type="ARBA" id="ARBA00033787"/>
    </source>
</evidence>
<evidence type="ECO:0000313" key="7">
    <source>
        <dbReference type="Proteomes" id="UP000730482"/>
    </source>
</evidence>
<dbReference type="PIRSF" id="PIRSF019254">
    <property type="entry name" value="CFP29"/>
    <property type="match status" value="1"/>
</dbReference>
<dbReference type="PANTHER" id="PTHR37165">
    <property type="entry name" value="PEPTIDASE U56 FAMILY"/>
    <property type="match status" value="1"/>
</dbReference>
<dbReference type="Gene3D" id="3.30.2320.10">
    <property type="entry name" value="hypothetical protein PF0899 domain"/>
    <property type="match status" value="1"/>
</dbReference>
<sequence>MNNLHRDLAPVSDAAWEQIEEEARRTVLRYLAFRRVVDVSGPDGTTLAAVGDGHTAPIAAPHDGVQARLRSARPLVEVRIPFELDRTDIDDVERGAQDSDWQPVKDAAKIAAFTEDRAIADGYAAAGITGLRPFASNAAMPLPADPVDYPTTVARMATQLKLAGVEGPYHLVLGADAYQALSDAVDHGYPVAEHVARLIDGDVIWAPAITGGVLLSSRGGDYQLQLGQDLSIGYESHTADKVRLYFTQSFTFLPYTAEAAVPLGGTPAGLGTGSGTGKEGKSAKRSR</sequence>
<dbReference type="InterPro" id="IPR007544">
    <property type="entry name" value="ENCAP"/>
</dbReference>
<keyword evidence="7" id="KW-1185">Reference proteome</keyword>
<proteinExistence type="inferred from homology"/>
<evidence type="ECO:0000256" key="1">
    <source>
        <dbReference type="ARBA" id="ARBA00033738"/>
    </source>
</evidence>
<gene>
    <name evidence="6" type="ORF">KGQ19_45505</name>
</gene>
<dbReference type="Proteomes" id="UP000730482">
    <property type="component" value="Unassembled WGS sequence"/>
</dbReference>
<keyword evidence="3" id="KW-1284">Encapsulin nanocompartment</keyword>
<comment type="similarity">
    <text evidence="2">Belongs to the encapsulin family. Family 1 subfamily.</text>
</comment>